<dbReference type="InterPro" id="IPR038247">
    <property type="entry name" value="Jag_N_dom_sf"/>
</dbReference>
<dbReference type="GO" id="GO:0008360">
    <property type="term" value="P:regulation of cell shape"/>
    <property type="evidence" value="ECO:0007669"/>
    <property type="project" value="UniProtKB-KW"/>
</dbReference>
<name>H3NQU7_9FIRM</name>
<dbReference type="GO" id="GO:0005737">
    <property type="term" value="C:cytoplasm"/>
    <property type="evidence" value="ECO:0007669"/>
    <property type="project" value="UniProtKB-SubCell"/>
</dbReference>
<evidence type="ECO:0000256" key="6">
    <source>
        <dbReference type="HAMAP-Rule" id="MF_00867"/>
    </source>
</evidence>
<feature type="compositionally biased region" description="Acidic residues" evidence="7">
    <location>
        <begin position="122"/>
        <end position="141"/>
    </location>
</feature>
<dbReference type="InterPro" id="IPR036867">
    <property type="entry name" value="R3H_dom_sf"/>
</dbReference>
<comment type="similarity">
    <text evidence="6">Belongs to the KhpB RNA-binding protein family.</text>
</comment>
<dbReference type="PANTHER" id="PTHR35800:SF1">
    <property type="entry name" value="RNA-BINDING PROTEIN KHPB"/>
    <property type="match status" value="1"/>
</dbReference>
<dbReference type="SMART" id="SM00393">
    <property type="entry name" value="R3H"/>
    <property type="match status" value="1"/>
</dbReference>
<keyword evidence="4 6" id="KW-0143">Chaperone</keyword>
<evidence type="ECO:0000256" key="5">
    <source>
        <dbReference type="ARBA" id="ARBA00023316"/>
    </source>
</evidence>
<dbReference type="GeneID" id="96999644"/>
<evidence type="ECO:0000256" key="1">
    <source>
        <dbReference type="ARBA" id="ARBA00022490"/>
    </source>
</evidence>
<dbReference type="Gene3D" id="3.30.30.80">
    <property type="entry name" value="probable RNA-binding protein from clostridium symbiosum atcc 14940"/>
    <property type="match status" value="1"/>
</dbReference>
<keyword evidence="10" id="KW-1185">Reference proteome</keyword>
<sequence>MKSIIKSSKTIEEAVDLGLKELGLDRNNTEIEIIQEPTKGFLGMFGGNDAIVKIKEKDKSTDINLDDIFGDLKQNSSFAEVEDESDEEIDERFSKYDDLEEDEEEIVETESHDTVDEVVENKEDDSYEDSVDSYEDETTETEQEEYEIFKSDKEKTVNTRELTFSGEAVEINDEDSLEVVAQKTKKILEDILVKMHIETKVDYETNKNNIINLDLSDISENDTGIVIGSKGETLNAIQYTLSLLVNRNTKQFYRVTLNVADYRDRRKRSIENNAKKVAFKVLKTKKSIALKPMNSYERRIVHYALQSYKEIETVSSGKFPNRKVVVKYKG</sequence>
<keyword evidence="2 6" id="KW-0694">RNA-binding</keyword>
<dbReference type="InterPro" id="IPR015946">
    <property type="entry name" value="KH_dom-like_a/b"/>
</dbReference>
<dbReference type="CDD" id="cd02414">
    <property type="entry name" value="KH-II_Jag"/>
    <property type="match status" value="1"/>
</dbReference>
<dbReference type="HOGENOM" id="CLU_042512_0_0_9"/>
<comment type="caution">
    <text evidence="9">The sequence shown here is derived from an EMBL/GenBank/DDBJ whole genome shotgun (WGS) entry which is preliminary data.</text>
</comment>
<dbReference type="OrthoDB" id="9794483at2"/>
<dbReference type="GO" id="GO:0003723">
    <property type="term" value="F:RNA binding"/>
    <property type="evidence" value="ECO:0007669"/>
    <property type="project" value="UniProtKB-UniRule"/>
</dbReference>
<reference evidence="9 10" key="1">
    <citation type="submission" date="2012-01" db="EMBL/GenBank/DDBJ databases">
        <title>The Genome Sequence of Helcococcus kunzii ATCC 51366.</title>
        <authorList>
            <consortium name="The Broad Institute Genome Sequencing Platform"/>
            <person name="Earl A."/>
            <person name="Ward D."/>
            <person name="Feldgarden M."/>
            <person name="Gevers D."/>
            <person name="Huys G."/>
            <person name="Young S.K."/>
            <person name="Zeng Q."/>
            <person name="Gargeya S."/>
            <person name="Fitzgerald M."/>
            <person name="Haas B."/>
            <person name="Abouelleil A."/>
            <person name="Alvarado L."/>
            <person name="Arachchi H.M."/>
            <person name="Berlin A."/>
            <person name="Chapman S.B."/>
            <person name="Gearin G."/>
            <person name="Goldberg J."/>
            <person name="Griggs A."/>
            <person name="Gujja S."/>
            <person name="Hansen M."/>
            <person name="Heiman D."/>
            <person name="Howarth C."/>
            <person name="Larimer J."/>
            <person name="Lui A."/>
            <person name="MacDonald P.J.P."/>
            <person name="McCowen C."/>
            <person name="Montmayeur A."/>
            <person name="Murphy C."/>
            <person name="Neiman D."/>
            <person name="Pearson M."/>
            <person name="Priest M."/>
            <person name="Roberts A."/>
            <person name="Saif S."/>
            <person name="Shea T."/>
            <person name="Sisk P."/>
            <person name="Stolte C."/>
            <person name="Sykes S."/>
            <person name="Wortman J."/>
            <person name="Nusbaum C."/>
            <person name="Birren B."/>
        </authorList>
    </citation>
    <scope>NUCLEOTIDE SEQUENCE [LARGE SCALE GENOMIC DNA]</scope>
    <source>
        <strain evidence="9 10">ATCC 51366</strain>
    </source>
</reference>
<gene>
    <name evidence="6" type="primary">khpB</name>
    <name evidence="6" type="synonym">eloR</name>
    <name evidence="9" type="ORF">HMPREF9709_01708</name>
</gene>
<evidence type="ECO:0000313" key="10">
    <source>
        <dbReference type="Proteomes" id="UP000004191"/>
    </source>
</evidence>
<protein>
    <recommendedName>
        <fullName evidence="6">RNA-binding protein KhpB</fullName>
    </recommendedName>
    <alternativeName>
        <fullName evidence="6">RNA-binding protein EloR</fullName>
    </alternativeName>
</protein>
<dbReference type="InterPro" id="IPR038008">
    <property type="entry name" value="Jag_KH"/>
</dbReference>
<feature type="region of interest" description="Disordered" evidence="7">
    <location>
        <begin position="98"/>
        <end position="141"/>
    </location>
</feature>
<dbReference type="Proteomes" id="UP000004191">
    <property type="component" value="Unassembled WGS sequence"/>
</dbReference>
<dbReference type="Pfam" id="PF13083">
    <property type="entry name" value="KH_KhpA-B"/>
    <property type="match status" value="1"/>
</dbReference>
<dbReference type="AlphaFoldDB" id="H3NQU7"/>
<keyword evidence="1 6" id="KW-0963">Cytoplasm</keyword>
<dbReference type="SMART" id="SM01245">
    <property type="entry name" value="Jag_N"/>
    <property type="match status" value="1"/>
</dbReference>
<evidence type="ECO:0000256" key="2">
    <source>
        <dbReference type="ARBA" id="ARBA00022884"/>
    </source>
</evidence>
<feature type="region of interest" description="Jag_N domain" evidence="6">
    <location>
        <begin position="5"/>
        <end position="55"/>
    </location>
</feature>
<dbReference type="HAMAP" id="MF_00867">
    <property type="entry name" value="KhpB"/>
    <property type="match status" value="1"/>
</dbReference>
<dbReference type="RefSeq" id="WP_005399223.1">
    <property type="nucleotide sequence ID" value="NZ_JH601088.1"/>
</dbReference>
<evidence type="ECO:0000256" key="7">
    <source>
        <dbReference type="SAM" id="MobiDB-lite"/>
    </source>
</evidence>
<proteinExistence type="inferred from homology"/>
<feature type="compositionally biased region" description="Basic and acidic residues" evidence="7">
    <location>
        <begin position="109"/>
        <end position="121"/>
    </location>
</feature>
<dbReference type="InterPro" id="IPR034079">
    <property type="entry name" value="R3H_KhpB"/>
</dbReference>
<dbReference type="SUPFAM" id="SSF82708">
    <property type="entry name" value="R3H domain"/>
    <property type="match status" value="1"/>
</dbReference>
<dbReference type="NCBIfam" id="NF041568">
    <property type="entry name" value="Jag_EloR"/>
    <property type="match status" value="1"/>
</dbReference>
<comment type="subunit">
    <text evidence="6">Forms a complex with KhpA.</text>
</comment>
<keyword evidence="5 6" id="KW-0961">Cell wall biogenesis/degradation</keyword>
<dbReference type="Pfam" id="PF14804">
    <property type="entry name" value="Jag_N"/>
    <property type="match status" value="1"/>
</dbReference>
<accession>H3NQU7</accession>
<dbReference type="PROSITE" id="PS51061">
    <property type="entry name" value="R3H"/>
    <property type="match status" value="1"/>
</dbReference>
<dbReference type="InterPro" id="IPR001374">
    <property type="entry name" value="R3H_dom"/>
</dbReference>
<feature type="domain" description="R3H" evidence="8">
    <location>
        <begin position="264"/>
        <end position="330"/>
    </location>
</feature>
<evidence type="ECO:0000256" key="3">
    <source>
        <dbReference type="ARBA" id="ARBA00022960"/>
    </source>
</evidence>
<evidence type="ECO:0000259" key="8">
    <source>
        <dbReference type="PROSITE" id="PS51061"/>
    </source>
</evidence>
<dbReference type="GO" id="GO:0071555">
    <property type="term" value="P:cell wall organization"/>
    <property type="evidence" value="ECO:0007669"/>
    <property type="project" value="UniProtKB-KW"/>
</dbReference>
<dbReference type="Gene3D" id="3.30.1370.50">
    <property type="entry name" value="R3H-like domain"/>
    <property type="match status" value="1"/>
</dbReference>
<dbReference type="EMBL" id="AGEI01000031">
    <property type="protein sequence ID" value="EHR32094.1"/>
    <property type="molecule type" value="Genomic_DNA"/>
</dbReference>
<dbReference type="Gene3D" id="3.30.300.20">
    <property type="match status" value="1"/>
</dbReference>
<feature type="compositionally biased region" description="Acidic residues" evidence="7">
    <location>
        <begin position="98"/>
        <end position="108"/>
    </location>
</feature>
<keyword evidence="3 6" id="KW-0133">Cell shape</keyword>
<organism evidence="9 10">
    <name type="scientific">Helcococcus kunzii ATCC 51366</name>
    <dbReference type="NCBI Taxonomy" id="883114"/>
    <lineage>
        <taxon>Bacteria</taxon>
        <taxon>Bacillati</taxon>
        <taxon>Bacillota</taxon>
        <taxon>Tissierellia</taxon>
        <taxon>Tissierellales</taxon>
        <taxon>Peptoniphilaceae</taxon>
        <taxon>Helcococcus</taxon>
    </lineage>
</organism>
<dbReference type="CDD" id="cd02644">
    <property type="entry name" value="R3H_jag"/>
    <property type="match status" value="1"/>
</dbReference>
<comment type="domain">
    <text evidence="6">Has an N-terminal Jag-N domain and 2 RNA-binding domains (KH and R3H).</text>
</comment>
<dbReference type="InterPro" id="IPR039247">
    <property type="entry name" value="KhpB"/>
</dbReference>
<dbReference type="eggNOG" id="COG1847">
    <property type="taxonomic scope" value="Bacteria"/>
</dbReference>
<evidence type="ECO:0000256" key="4">
    <source>
        <dbReference type="ARBA" id="ARBA00023186"/>
    </source>
</evidence>
<dbReference type="InterPro" id="IPR032782">
    <property type="entry name" value="KhpB_N"/>
</dbReference>
<comment type="function">
    <text evidence="6">A probable RNA chaperone. Forms a complex with KhpA which binds to cellular RNA and controls its expression. Plays a role in peptidoglycan (PG) homeostasis and cell length regulation.</text>
</comment>
<dbReference type="PANTHER" id="PTHR35800">
    <property type="entry name" value="PROTEIN JAG"/>
    <property type="match status" value="1"/>
</dbReference>
<dbReference type="GO" id="GO:0009252">
    <property type="term" value="P:peptidoglycan biosynthetic process"/>
    <property type="evidence" value="ECO:0007669"/>
    <property type="project" value="UniProtKB-UniRule"/>
</dbReference>
<comment type="subcellular location">
    <subcellularLocation>
        <location evidence="6">Cytoplasm</location>
    </subcellularLocation>
</comment>
<evidence type="ECO:0000313" key="9">
    <source>
        <dbReference type="EMBL" id="EHR32094.1"/>
    </source>
</evidence>
<dbReference type="Pfam" id="PF01424">
    <property type="entry name" value="R3H"/>
    <property type="match status" value="1"/>
</dbReference>
<dbReference type="STRING" id="883114.HMPREF9709_01708"/>